<evidence type="ECO:0000256" key="1">
    <source>
        <dbReference type="SAM" id="MobiDB-lite"/>
    </source>
</evidence>
<sequence>MEVAGLALAIGGLAGQAVSGLTILKAFFAAYKVASTKVNTLNFELESLVSTLQEVERLLRQSRHNAPFPPRLQTPASQGMLPPSSASWSSPGAGGSSGTCDMRASSGDLSGTTESSLRCLSGA</sequence>
<accession>A0A167R2D8</accession>
<proteinExistence type="predicted"/>
<protein>
    <recommendedName>
        <fullName evidence="4">Fungal N-terminal domain-containing protein</fullName>
    </recommendedName>
</protein>
<dbReference type="AlphaFoldDB" id="A0A167R2D8"/>
<reference evidence="2 3" key="1">
    <citation type="journal article" date="2016" name="Genome Biol. Evol.">
        <title>Divergent and convergent evolution of fungal pathogenicity.</title>
        <authorList>
            <person name="Shang Y."/>
            <person name="Xiao G."/>
            <person name="Zheng P."/>
            <person name="Cen K."/>
            <person name="Zhan S."/>
            <person name="Wang C."/>
        </authorList>
    </citation>
    <scope>NUCLEOTIDE SEQUENCE [LARGE SCALE GENOMIC DNA]</scope>
    <source>
        <strain evidence="2 3">ARSEF 2679</strain>
    </source>
</reference>
<gene>
    <name evidence="2" type="ORF">ISF_06747</name>
</gene>
<dbReference type="EMBL" id="AZHB01000018">
    <property type="protein sequence ID" value="OAA58208.1"/>
    <property type="molecule type" value="Genomic_DNA"/>
</dbReference>
<dbReference type="GeneID" id="30023039"/>
<keyword evidence="3" id="KW-1185">Reference proteome</keyword>
<evidence type="ECO:0000313" key="2">
    <source>
        <dbReference type="EMBL" id="OAA58208.1"/>
    </source>
</evidence>
<comment type="caution">
    <text evidence="2">The sequence shown here is derived from an EMBL/GenBank/DDBJ whole genome shotgun (WGS) entry which is preliminary data.</text>
</comment>
<dbReference type="RefSeq" id="XP_018702391.1">
    <property type="nucleotide sequence ID" value="XM_018850351.1"/>
</dbReference>
<feature type="compositionally biased region" description="Low complexity" evidence="1">
    <location>
        <begin position="82"/>
        <end position="91"/>
    </location>
</feature>
<name>A0A167R2D8_CORFA</name>
<evidence type="ECO:0008006" key="4">
    <source>
        <dbReference type="Google" id="ProtNLM"/>
    </source>
</evidence>
<organism evidence="2 3">
    <name type="scientific">Cordyceps fumosorosea (strain ARSEF 2679)</name>
    <name type="common">Isaria fumosorosea</name>
    <dbReference type="NCBI Taxonomy" id="1081104"/>
    <lineage>
        <taxon>Eukaryota</taxon>
        <taxon>Fungi</taxon>
        <taxon>Dikarya</taxon>
        <taxon>Ascomycota</taxon>
        <taxon>Pezizomycotina</taxon>
        <taxon>Sordariomycetes</taxon>
        <taxon>Hypocreomycetidae</taxon>
        <taxon>Hypocreales</taxon>
        <taxon>Cordycipitaceae</taxon>
        <taxon>Cordyceps</taxon>
    </lineage>
</organism>
<evidence type="ECO:0000313" key="3">
    <source>
        <dbReference type="Proteomes" id="UP000076744"/>
    </source>
</evidence>
<feature type="compositionally biased region" description="Polar residues" evidence="1">
    <location>
        <begin position="107"/>
        <end position="123"/>
    </location>
</feature>
<dbReference type="Proteomes" id="UP000076744">
    <property type="component" value="Unassembled WGS sequence"/>
</dbReference>
<feature type="region of interest" description="Disordered" evidence="1">
    <location>
        <begin position="62"/>
        <end position="123"/>
    </location>
</feature>